<dbReference type="Proteomes" id="UP000031668">
    <property type="component" value="Unassembled WGS sequence"/>
</dbReference>
<evidence type="ECO:0000313" key="1">
    <source>
        <dbReference type="EMBL" id="KII72997.1"/>
    </source>
</evidence>
<name>A0A0C2NG66_THEKT</name>
<reference evidence="1 2" key="1">
    <citation type="journal article" date="2014" name="Genome Biol. Evol.">
        <title>The genome of the myxosporean Thelohanellus kitauei shows adaptations to nutrient acquisition within its fish host.</title>
        <authorList>
            <person name="Yang Y."/>
            <person name="Xiong J."/>
            <person name="Zhou Z."/>
            <person name="Huo F."/>
            <person name="Miao W."/>
            <person name="Ran C."/>
            <person name="Liu Y."/>
            <person name="Zhang J."/>
            <person name="Feng J."/>
            <person name="Wang M."/>
            <person name="Wang M."/>
            <person name="Wang L."/>
            <person name="Yao B."/>
        </authorList>
    </citation>
    <scope>NUCLEOTIDE SEQUENCE [LARGE SCALE GENOMIC DNA]</scope>
    <source>
        <strain evidence="1">Wuqing</strain>
    </source>
</reference>
<gene>
    <name evidence="1" type="ORF">RF11_08173</name>
</gene>
<dbReference type="AlphaFoldDB" id="A0A0C2NG66"/>
<proteinExistence type="predicted"/>
<sequence>MASNIILHFNGECYLGEKYQKIDVQFCFVPLYVEIKGLLSKFLKAPQAIWDYYGPFKKVGNYKRYQAIRRSVEKFDKNQSSLTCWINTGKGPCTTYRAPRVVFIVPEFKLDEIIYYVRSLPPFIGPFRRNFSSRNKVNYTYVLSDIFDEKECLLVFVNGYGCKPLFANDFSQKLKDLLRERISASFKCASVAIKSGEKVMDFAIELIKQDQMISDAIDELPLSEMVR</sequence>
<dbReference type="EMBL" id="JWZT01001045">
    <property type="protein sequence ID" value="KII72997.1"/>
    <property type="molecule type" value="Genomic_DNA"/>
</dbReference>
<evidence type="ECO:0000313" key="2">
    <source>
        <dbReference type="Proteomes" id="UP000031668"/>
    </source>
</evidence>
<accession>A0A0C2NG66</accession>
<organism evidence="1 2">
    <name type="scientific">Thelohanellus kitauei</name>
    <name type="common">Myxosporean</name>
    <dbReference type="NCBI Taxonomy" id="669202"/>
    <lineage>
        <taxon>Eukaryota</taxon>
        <taxon>Metazoa</taxon>
        <taxon>Cnidaria</taxon>
        <taxon>Myxozoa</taxon>
        <taxon>Myxosporea</taxon>
        <taxon>Bivalvulida</taxon>
        <taxon>Platysporina</taxon>
        <taxon>Myxobolidae</taxon>
        <taxon>Thelohanellus</taxon>
    </lineage>
</organism>
<comment type="caution">
    <text evidence="1">The sequence shown here is derived from an EMBL/GenBank/DDBJ whole genome shotgun (WGS) entry which is preliminary data.</text>
</comment>
<keyword evidence="2" id="KW-1185">Reference proteome</keyword>
<protein>
    <submittedName>
        <fullName evidence="1">Uncharacterized protein</fullName>
    </submittedName>
</protein>